<dbReference type="Proteomes" id="UP001642540">
    <property type="component" value="Unassembled WGS sequence"/>
</dbReference>
<dbReference type="EMBL" id="CAXLJM020000164">
    <property type="protein sequence ID" value="CAL8145773.1"/>
    <property type="molecule type" value="Genomic_DNA"/>
</dbReference>
<organism evidence="2 3">
    <name type="scientific">Orchesella dallaii</name>
    <dbReference type="NCBI Taxonomy" id="48710"/>
    <lineage>
        <taxon>Eukaryota</taxon>
        <taxon>Metazoa</taxon>
        <taxon>Ecdysozoa</taxon>
        <taxon>Arthropoda</taxon>
        <taxon>Hexapoda</taxon>
        <taxon>Collembola</taxon>
        <taxon>Entomobryomorpha</taxon>
        <taxon>Entomobryoidea</taxon>
        <taxon>Orchesellidae</taxon>
        <taxon>Orchesellinae</taxon>
        <taxon>Orchesella</taxon>
    </lineage>
</organism>
<accession>A0ABP1S847</accession>
<keyword evidence="3" id="KW-1185">Reference proteome</keyword>
<evidence type="ECO:0008006" key="4">
    <source>
        <dbReference type="Google" id="ProtNLM"/>
    </source>
</evidence>
<proteinExistence type="predicted"/>
<feature type="region of interest" description="Disordered" evidence="1">
    <location>
        <begin position="1"/>
        <end position="31"/>
    </location>
</feature>
<evidence type="ECO:0000256" key="1">
    <source>
        <dbReference type="SAM" id="MobiDB-lite"/>
    </source>
</evidence>
<gene>
    <name evidence="2" type="ORF">ODALV1_LOCUS30595</name>
</gene>
<comment type="caution">
    <text evidence="2">The sequence shown here is derived from an EMBL/GenBank/DDBJ whole genome shotgun (WGS) entry which is preliminary data.</text>
</comment>
<evidence type="ECO:0000313" key="3">
    <source>
        <dbReference type="Proteomes" id="UP001642540"/>
    </source>
</evidence>
<sequence length="502" mass="58308">MVGEEQNLGKTMKPMEVSRVEENNFEKEEDRGVFKSPITNPMLLPENWELILSDLDPTDFLAAINTCPNWNLLMHTKKTDKLMPLVFPLLLEYLSPSEIIKCRSISTLLKRMINSTLQQNILSSPTSSEFDDKDLPFWIHDVNSLHSKTHWVRRQLKFDTPKKLQTFHEWASTLAPRSNRILTSHVTLVIGRGGVDCPPDNVRNLTSFLYHFGSQISSFSLEIRGGYHCSSVCRLFATLRYLPNLQILKLQAKIPVGELRFCPPPADLPHLPKLEALNVMLFQSGDTRSEFTLIMPFLLHYGRQLKLLSCGGRIINSPNLYFERLNKYLPNLKSLLTMCLSPPIMMKLAMMDWKLERLELVQYNKPQCTLVDLIRVTNNFQESLINLEIDIVLQPDQRVDLNEMKELGNLQKLTVGFHCLDHDWFWDFLKVSCCRIKELHWKVLPQPTRALTKEHLNKAGKAFWICPKLEKSVFWFSMAHFKNKPKTLWRHEVKQQLVLESD</sequence>
<name>A0ABP1S847_9HEXA</name>
<evidence type="ECO:0000313" key="2">
    <source>
        <dbReference type="EMBL" id="CAL8145773.1"/>
    </source>
</evidence>
<protein>
    <recommendedName>
        <fullName evidence="4">F-box domain-containing protein</fullName>
    </recommendedName>
</protein>
<feature type="compositionally biased region" description="Basic and acidic residues" evidence="1">
    <location>
        <begin position="16"/>
        <end position="31"/>
    </location>
</feature>
<reference evidence="2 3" key="1">
    <citation type="submission" date="2024-08" db="EMBL/GenBank/DDBJ databases">
        <authorList>
            <person name="Cucini C."/>
            <person name="Frati F."/>
        </authorList>
    </citation>
    <scope>NUCLEOTIDE SEQUENCE [LARGE SCALE GENOMIC DNA]</scope>
</reference>